<evidence type="ECO:0000256" key="4">
    <source>
        <dbReference type="ARBA" id="ARBA00032988"/>
    </source>
</evidence>
<dbReference type="InterPro" id="IPR039344">
    <property type="entry name" value="MBLAC1"/>
</dbReference>
<evidence type="ECO:0000313" key="8">
    <source>
        <dbReference type="EMBL" id="MDE48802.1"/>
    </source>
</evidence>
<evidence type="ECO:0000256" key="3">
    <source>
        <dbReference type="ARBA" id="ARBA00014856"/>
    </source>
</evidence>
<dbReference type="Gene3D" id="3.60.15.10">
    <property type="entry name" value="Ribonuclease Z/Hydroxyacylglutathione hydrolase-like"/>
    <property type="match status" value="1"/>
</dbReference>
<evidence type="ECO:0000256" key="2">
    <source>
        <dbReference type="ARBA" id="ARBA00011738"/>
    </source>
</evidence>
<comment type="function">
    <text evidence="6">Endoribonuclease that catalyzes the hydrolysis of histone-coding pre-mRNA 3'-end. Involved in histone pre-mRNA processing during the S-phase of the cell cycle, which is required for entering/progressing through S-phase. Cleaves histone pre-mRNA at a major and a minor cleavage site after the 5'-ACCCA-3' and the 5'-ACCCACA-3' sequence, respectively, and located downstream of the stem-loop. May require the presence of the HDE element located at the histone pre-RNA 3'-end to avoid non-specific cleavage.</text>
</comment>
<dbReference type="EMBL" id="GGYP01004031">
    <property type="protein sequence ID" value="MDE48802.1"/>
    <property type="molecule type" value="Transcribed_RNA"/>
</dbReference>
<dbReference type="InterPro" id="IPR036866">
    <property type="entry name" value="RibonucZ/Hydroxyglut_hydro"/>
</dbReference>
<dbReference type="SMART" id="SM00849">
    <property type="entry name" value="Lactamase_B"/>
    <property type="match status" value="1"/>
</dbReference>
<evidence type="ECO:0000256" key="6">
    <source>
        <dbReference type="ARBA" id="ARBA00045869"/>
    </source>
</evidence>
<dbReference type="SUPFAM" id="SSF56281">
    <property type="entry name" value="Metallo-hydrolase/oxidoreductase"/>
    <property type="match status" value="1"/>
</dbReference>
<feature type="domain" description="Metallo-beta-lactamase" evidence="7">
    <location>
        <begin position="34"/>
        <end position="220"/>
    </location>
</feature>
<dbReference type="GO" id="GO:0005829">
    <property type="term" value="C:cytosol"/>
    <property type="evidence" value="ECO:0007669"/>
    <property type="project" value="UniProtKB-SubCell"/>
</dbReference>
<accession>A0A6G1SFQ7</accession>
<gene>
    <name evidence="8" type="primary">mblac1</name>
    <name evidence="8" type="ORF">g.1310</name>
</gene>
<reference evidence="8" key="1">
    <citation type="submission" date="2018-10" db="EMBL/GenBank/DDBJ databases">
        <title>Transcriptome assembly of Aceria tosichella (Wheat curl mite) Type 2.</title>
        <authorList>
            <person name="Scully E.D."/>
            <person name="Geib S.M."/>
            <person name="Palmer N.A."/>
            <person name="Gupta A.K."/>
            <person name="Sarath G."/>
            <person name="Tatineni S."/>
        </authorList>
    </citation>
    <scope>NUCLEOTIDE SEQUENCE</scope>
    <source>
        <strain evidence="8">LincolnNE</strain>
    </source>
</reference>
<protein>
    <recommendedName>
        <fullName evidence="3">Metallo-beta-lactamase domain-containing protein 1</fullName>
    </recommendedName>
    <alternativeName>
        <fullName evidence="4">Endoribonuclease MBLAC1</fullName>
    </alternativeName>
</protein>
<evidence type="ECO:0000259" key="7">
    <source>
        <dbReference type="SMART" id="SM00849"/>
    </source>
</evidence>
<evidence type="ECO:0000256" key="1">
    <source>
        <dbReference type="ARBA" id="ARBA00004514"/>
    </source>
</evidence>
<comment type="catalytic activity">
    <reaction evidence="5">
        <text>a ribonucleotidyl-ribonucleotide-RNA + H2O = a 3'-end ribonucleotide-RNA + a 5'-end 5'-phospho-ribonucleoside-RNA + H(+)</text>
        <dbReference type="Rhea" id="RHEA:68096"/>
        <dbReference type="Rhea" id="RHEA-COMP:15179"/>
        <dbReference type="Rhea" id="RHEA-COMP:17355"/>
        <dbReference type="Rhea" id="RHEA-COMP:17428"/>
        <dbReference type="ChEBI" id="CHEBI:15377"/>
        <dbReference type="ChEBI" id="CHEBI:15378"/>
        <dbReference type="ChEBI" id="CHEBI:74896"/>
        <dbReference type="ChEBI" id="CHEBI:138282"/>
        <dbReference type="ChEBI" id="CHEBI:173118"/>
    </reaction>
    <physiologicalReaction direction="left-to-right" evidence="5">
        <dbReference type="Rhea" id="RHEA:68097"/>
    </physiologicalReaction>
</comment>
<evidence type="ECO:0000256" key="5">
    <source>
        <dbReference type="ARBA" id="ARBA00044690"/>
    </source>
</evidence>
<dbReference type="InterPro" id="IPR001279">
    <property type="entry name" value="Metallo-B-lactamas"/>
</dbReference>
<dbReference type="PANTHER" id="PTHR23200">
    <property type="entry name" value="METALLO-BETA-LACTAMASE DOMAIN-CONTAINING PROTEIN 1"/>
    <property type="match status" value="1"/>
</dbReference>
<dbReference type="Pfam" id="PF00753">
    <property type="entry name" value="Lactamase_B"/>
    <property type="match status" value="1"/>
</dbReference>
<organism evidence="8">
    <name type="scientific">Aceria tosichella</name>
    <name type="common">wheat curl mite</name>
    <dbReference type="NCBI Taxonomy" id="561515"/>
    <lineage>
        <taxon>Eukaryota</taxon>
        <taxon>Metazoa</taxon>
        <taxon>Ecdysozoa</taxon>
        <taxon>Arthropoda</taxon>
        <taxon>Chelicerata</taxon>
        <taxon>Arachnida</taxon>
        <taxon>Acari</taxon>
        <taxon>Acariformes</taxon>
        <taxon>Trombidiformes</taxon>
        <taxon>Prostigmata</taxon>
        <taxon>Eupodina</taxon>
        <taxon>Eriophyoidea</taxon>
        <taxon>Eriophyidae</taxon>
        <taxon>Eriophyinae</taxon>
        <taxon>Aceriini</taxon>
        <taxon>Aceria</taxon>
    </lineage>
</organism>
<sequence>MSSKIDIITVGYANPMEEEDANHKLNGNKFMKATGSCCLVRSNGCIVLFDTMGPWERDLLVERLQSLTIHPDDISYLVCSHSHPDHIGNLNLFTKATRHYIGTSVYSQDKYDLNCFEPIGSYNYTTLRNVECVVPQYQHVHLDKNLSIHPTPGHTMECISMVVSNCDKFGTVALVGDLFEREEDVNNEGIWLEAGSQNADLQRANRSDIYNKVDFILPGHGPLFKTERDSHKKF</sequence>
<dbReference type="PANTHER" id="PTHR23200:SF48">
    <property type="entry name" value="METALLO-BETA-LACTAMASE DOMAIN-CONTAINING PROTEIN 1"/>
    <property type="match status" value="1"/>
</dbReference>
<comment type="subunit">
    <text evidence="2">Homodimer.</text>
</comment>
<dbReference type="CDD" id="cd07711">
    <property type="entry name" value="MBLAC1-like_MBL-fold"/>
    <property type="match status" value="1"/>
</dbReference>
<dbReference type="AlphaFoldDB" id="A0A6G1SFQ7"/>
<comment type="subcellular location">
    <subcellularLocation>
        <location evidence="1">Cytoplasm</location>
        <location evidence="1">Cytosol</location>
    </subcellularLocation>
</comment>
<name>A0A6G1SFQ7_9ACAR</name>
<dbReference type="GO" id="GO:0031123">
    <property type="term" value="P:RNA 3'-end processing"/>
    <property type="evidence" value="ECO:0007669"/>
    <property type="project" value="UniProtKB-ARBA"/>
</dbReference>
<proteinExistence type="predicted"/>